<proteinExistence type="predicted"/>
<dbReference type="EMBL" id="DYVS01000028">
    <property type="protein sequence ID" value="HJF69393.1"/>
    <property type="molecule type" value="Genomic_DNA"/>
</dbReference>
<evidence type="ECO:0000313" key="2">
    <source>
        <dbReference type="Proteomes" id="UP000742098"/>
    </source>
</evidence>
<dbReference type="PROSITE" id="PS51257">
    <property type="entry name" value="PROKAR_LIPOPROTEIN"/>
    <property type="match status" value="1"/>
</dbReference>
<gene>
    <name evidence="1" type="ORF">K8V05_01395</name>
</gene>
<sequence length="354" mass="39725">MKKVACVIIFWLTASLLIGGCSRDTKEDAEEKGILVNLDISVALSDVARSMSRAGYADAVGDNEKMQTLRIIVVNKDGNVEANRLVSLAAVESYGYERFKVMGKEKKKIYLFVNEENKDIKVRRGNSTNTEDLELTKYLSGISLWKELPDLSDLTIRLEENSAQLTGALPMSECHEVDVPDTDSSCDLFVTRAAVKFSFKITNNSTKERKLTGLTISKMSRYEYYLPHNVKYGEEEIDGKSYITIISYDSPSPVEEYDYKQQGLNVVLPKGKEIGLKKSIYLLEGNSAREEYSIGIGLDGADLENKVLKNLKKLPRNTHVVVNITLNDDSNNEMTCEVDVRPYSEKILKPEFGL</sequence>
<organism evidence="1 2">
    <name type="scientific">Butyricimonas virosa</name>
    <dbReference type="NCBI Taxonomy" id="544645"/>
    <lineage>
        <taxon>Bacteria</taxon>
        <taxon>Pseudomonadati</taxon>
        <taxon>Bacteroidota</taxon>
        <taxon>Bacteroidia</taxon>
        <taxon>Bacteroidales</taxon>
        <taxon>Odoribacteraceae</taxon>
        <taxon>Butyricimonas</taxon>
    </lineage>
</organism>
<accession>A0A921H3K3</accession>
<protein>
    <submittedName>
        <fullName evidence="1">Uncharacterized protein</fullName>
    </submittedName>
</protein>
<reference evidence="1" key="1">
    <citation type="journal article" date="2021" name="PeerJ">
        <title>Extensive microbial diversity within the chicken gut microbiome revealed by metagenomics and culture.</title>
        <authorList>
            <person name="Gilroy R."/>
            <person name="Ravi A."/>
            <person name="Getino M."/>
            <person name="Pursley I."/>
            <person name="Horton D.L."/>
            <person name="Alikhan N.F."/>
            <person name="Baker D."/>
            <person name="Gharbi K."/>
            <person name="Hall N."/>
            <person name="Watson M."/>
            <person name="Adriaenssens E.M."/>
            <person name="Foster-Nyarko E."/>
            <person name="Jarju S."/>
            <person name="Secka A."/>
            <person name="Antonio M."/>
            <person name="Oren A."/>
            <person name="Chaudhuri R.R."/>
            <person name="La Ragione R."/>
            <person name="Hildebrand F."/>
            <person name="Pallen M.J."/>
        </authorList>
    </citation>
    <scope>NUCLEOTIDE SEQUENCE</scope>
    <source>
        <strain evidence="1">6966</strain>
    </source>
</reference>
<dbReference type="Proteomes" id="UP000742098">
    <property type="component" value="Unassembled WGS sequence"/>
</dbReference>
<dbReference type="AlphaFoldDB" id="A0A921H3K3"/>
<reference evidence="1" key="2">
    <citation type="submission" date="2021-09" db="EMBL/GenBank/DDBJ databases">
        <authorList>
            <person name="Gilroy R."/>
        </authorList>
    </citation>
    <scope>NUCLEOTIDE SEQUENCE</scope>
    <source>
        <strain evidence="1">6966</strain>
    </source>
</reference>
<name>A0A921H3K3_9BACT</name>
<evidence type="ECO:0000313" key="1">
    <source>
        <dbReference type="EMBL" id="HJF69393.1"/>
    </source>
</evidence>
<comment type="caution">
    <text evidence="1">The sequence shown here is derived from an EMBL/GenBank/DDBJ whole genome shotgun (WGS) entry which is preliminary data.</text>
</comment>